<feature type="signal peptide" evidence="1">
    <location>
        <begin position="1"/>
        <end position="18"/>
    </location>
</feature>
<dbReference type="InterPro" id="IPR005198">
    <property type="entry name" value="Glyco_hydro_76"/>
</dbReference>
<organism evidence="3">
    <name type="scientific">Schizophyllum commune (strain H4-8 / FGSC 9210)</name>
    <name type="common">Split gill fungus</name>
    <dbReference type="NCBI Taxonomy" id="578458"/>
    <lineage>
        <taxon>Eukaryota</taxon>
        <taxon>Fungi</taxon>
        <taxon>Dikarya</taxon>
        <taxon>Basidiomycota</taxon>
        <taxon>Agaricomycotina</taxon>
        <taxon>Agaricomycetes</taxon>
        <taxon>Agaricomycetidae</taxon>
        <taxon>Agaricales</taxon>
        <taxon>Schizophyllaceae</taxon>
        <taxon>Schizophyllum</taxon>
    </lineage>
</organism>
<gene>
    <name evidence="2" type="ORF">SCHCODRAFT_257221</name>
</gene>
<accession>D8Q583</accession>
<dbReference type="OMA" id="ANTHEHR"/>
<evidence type="ECO:0000256" key="1">
    <source>
        <dbReference type="SAM" id="SignalP"/>
    </source>
</evidence>
<protein>
    <submittedName>
        <fullName evidence="2">Glycoside hydrolase family 76 protein</fullName>
    </submittedName>
</protein>
<dbReference type="GO" id="GO:0016787">
    <property type="term" value="F:hydrolase activity"/>
    <property type="evidence" value="ECO:0007669"/>
    <property type="project" value="UniProtKB-KW"/>
</dbReference>
<dbReference type="InterPro" id="IPR008928">
    <property type="entry name" value="6-hairpin_glycosidase_sf"/>
</dbReference>
<evidence type="ECO:0000313" key="3">
    <source>
        <dbReference type="Proteomes" id="UP000007431"/>
    </source>
</evidence>
<dbReference type="eggNOG" id="ENOG502S9UU">
    <property type="taxonomic scope" value="Eukaryota"/>
</dbReference>
<dbReference type="InterPro" id="IPR053169">
    <property type="entry name" value="MUG_Protein"/>
</dbReference>
<keyword evidence="1" id="KW-0732">Signal</keyword>
<proteinExistence type="predicted"/>
<dbReference type="HOGENOM" id="CLU_030049_2_0_1"/>
<dbReference type="STRING" id="578458.D8Q583"/>
<dbReference type="EMBL" id="GL377306">
    <property type="protein sequence ID" value="EFI96926.1"/>
    <property type="molecule type" value="Genomic_DNA"/>
</dbReference>
<evidence type="ECO:0000313" key="2">
    <source>
        <dbReference type="EMBL" id="EFI96926.1"/>
    </source>
</evidence>
<feature type="chain" id="PRO_5003120552" evidence="1">
    <location>
        <begin position="19"/>
        <end position="390"/>
    </location>
</feature>
<keyword evidence="3" id="KW-1185">Reference proteome</keyword>
<dbReference type="VEuPathDB" id="FungiDB:SCHCODRAFT_02625818"/>
<reference evidence="2 3" key="1">
    <citation type="journal article" date="2010" name="Nat. Biotechnol.">
        <title>Genome sequence of the model mushroom Schizophyllum commune.</title>
        <authorList>
            <person name="Ohm R.A."/>
            <person name="de Jong J.F."/>
            <person name="Lugones L.G."/>
            <person name="Aerts A."/>
            <person name="Kothe E."/>
            <person name="Stajich J.E."/>
            <person name="de Vries R.P."/>
            <person name="Record E."/>
            <person name="Levasseur A."/>
            <person name="Baker S.E."/>
            <person name="Bartholomew K.A."/>
            <person name="Coutinho P.M."/>
            <person name="Erdmann S."/>
            <person name="Fowler T.J."/>
            <person name="Gathman A.C."/>
            <person name="Lombard V."/>
            <person name="Henrissat B."/>
            <person name="Knabe N."/>
            <person name="Kuees U."/>
            <person name="Lilly W.W."/>
            <person name="Lindquist E."/>
            <person name="Lucas S."/>
            <person name="Magnuson J.K."/>
            <person name="Piumi F."/>
            <person name="Raudaskoski M."/>
            <person name="Salamov A."/>
            <person name="Schmutz J."/>
            <person name="Schwarze F.W.M.R."/>
            <person name="vanKuyk P.A."/>
            <person name="Horton J.S."/>
            <person name="Grigoriev I.V."/>
            <person name="Woesten H.A.B."/>
        </authorList>
    </citation>
    <scope>NUCLEOTIDE SEQUENCE [LARGE SCALE GENOMIC DNA]</scope>
    <source>
        <strain evidence="3">H4-8 / FGSC 9210</strain>
    </source>
</reference>
<dbReference type="Gene3D" id="1.50.10.20">
    <property type="match status" value="1"/>
</dbReference>
<name>D8Q583_SCHCM</name>
<dbReference type="Pfam" id="PF03663">
    <property type="entry name" value="Glyco_hydro_76"/>
    <property type="match status" value="1"/>
</dbReference>
<dbReference type="AlphaFoldDB" id="D8Q583"/>
<dbReference type="PANTHER" id="PTHR47791">
    <property type="entry name" value="MEIOTICALLY UP-REGULATED GENE 191 PROTEIN"/>
    <property type="match status" value="1"/>
</dbReference>
<keyword evidence="2" id="KW-0378">Hydrolase</keyword>
<dbReference type="InParanoid" id="D8Q583"/>
<dbReference type="SUPFAM" id="SSF48208">
    <property type="entry name" value="Six-hairpin glycosidases"/>
    <property type="match status" value="1"/>
</dbReference>
<sequence>MLGLASLSLLSLAALSLAQDLGVPLKWRKFSNDRSDAEIIKISEAAIDAILPKLKKDTGEFDGIGYWQSGNVWRVDAASMANEDYRAGTTKYKDQVVNQLKNVWGLRDNYDQWGWWATAAIYAWRAYNDKDLLNNAIKTWEHISTYAISDDDAKAGKISTKDFTFKGTCNDKSMAGGVFWKTEKGSDGINSITTGLYMTLSAYLGEATGDDKYITAAEKSLAWIRNINMKDNLALDSITAKDCKHGADWLFTYNTGKLLEGLEILVDLTDNDDYRKLAANVANAAMKTNAWHRDDGVIKEGAYPNENNDAVGFKSVLVRALDEAYNRRKGDNEALRILIHSYVCVQFNALLDLAAKGDTYSSSWTGPAQDFTTWGQMAALDVFVAAINAA</sequence>
<dbReference type="GO" id="GO:0005975">
    <property type="term" value="P:carbohydrate metabolic process"/>
    <property type="evidence" value="ECO:0007669"/>
    <property type="project" value="InterPro"/>
</dbReference>
<dbReference type="PANTHER" id="PTHR47791:SF3">
    <property type="entry name" value="MEIOTICALLY UP-REGULATED GENE 191 PROTEIN"/>
    <property type="match status" value="1"/>
</dbReference>
<dbReference type="Proteomes" id="UP000007431">
    <property type="component" value="Unassembled WGS sequence"/>
</dbReference>